<organism evidence="1 2">
    <name type="scientific">Acinetobacter nosocomialis</name>
    <dbReference type="NCBI Taxonomy" id="106654"/>
    <lineage>
        <taxon>Bacteria</taxon>
        <taxon>Pseudomonadati</taxon>
        <taxon>Pseudomonadota</taxon>
        <taxon>Gammaproteobacteria</taxon>
        <taxon>Moraxellales</taxon>
        <taxon>Moraxellaceae</taxon>
        <taxon>Acinetobacter</taxon>
        <taxon>Acinetobacter calcoaceticus/baumannii complex</taxon>
    </lineage>
</organism>
<proteinExistence type="predicted"/>
<dbReference type="Proteomes" id="UP000325778">
    <property type="component" value="Chromosome"/>
</dbReference>
<evidence type="ECO:0008006" key="3">
    <source>
        <dbReference type="Google" id="ProtNLM"/>
    </source>
</evidence>
<accession>A0AB37CU09</accession>
<dbReference type="EMBL" id="CP045560">
    <property type="protein sequence ID" value="QGA43595.1"/>
    <property type="molecule type" value="Genomic_DNA"/>
</dbReference>
<evidence type="ECO:0000313" key="2">
    <source>
        <dbReference type="Proteomes" id="UP000325778"/>
    </source>
</evidence>
<evidence type="ECO:0000313" key="1">
    <source>
        <dbReference type="EMBL" id="QGA43595.1"/>
    </source>
</evidence>
<dbReference type="RefSeq" id="WP_153518386.1">
    <property type="nucleotide sequence ID" value="NZ_CP045560.1"/>
</dbReference>
<gene>
    <name evidence="1" type="ORF">GD578_06850</name>
</gene>
<reference evidence="1 2" key="1">
    <citation type="journal article" date="2021" name="MSphere">
        <title>Complete Genome Sequencing of Acinetobacter baumannii AC1633 and Acinetobacter nosocomialis AC1530 Unveils a Large Multidrug-Resistant Plasmid Encoding the NDM-1 and OXA-58 Carbapenemases.</title>
        <authorList>
            <person name="Alattraqchi A.G."/>
            <person name="Mohd Rani F."/>
            <person name="A. Rahman N.I."/>
            <person name="Ismail S."/>
            <person name="Cleary D.W."/>
            <person name="Clarke S.C."/>
            <person name="Yeo C.C."/>
        </authorList>
    </citation>
    <scope>NUCLEOTIDE SEQUENCE [LARGE SCALE GENOMIC DNA]</scope>
    <source>
        <strain evidence="1 2">AC1530</strain>
    </source>
</reference>
<protein>
    <recommendedName>
        <fullName evidence="3">MarR family transcriptional regulator</fullName>
    </recommendedName>
</protein>
<name>A0AB37CU09_ACINO</name>
<sequence>MSLTSEDLDKQVAEFLAKGGSIQPITEVKNPKRKRTLCSFQQGEYDQVIAFIKLSNTPVLFTDIVMYLDYPRSKVRSILACAEAKGKLKYEICPHQRVKLWSAAK</sequence>
<dbReference type="AlphaFoldDB" id="A0AB37CU09"/>